<dbReference type="Proteomes" id="UP001596484">
    <property type="component" value="Unassembled WGS sequence"/>
</dbReference>
<feature type="transmembrane region" description="Helical" evidence="6">
    <location>
        <begin position="145"/>
        <end position="163"/>
    </location>
</feature>
<feature type="transmembrane region" description="Helical" evidence="6">
    <location>
        <begin position="175"/>
        <end position="197"/>
    </location>
</feature>
<dbReference type="Pfam" id="PF13520">
    <property type="entry name" value="AA_permease_2"/>
    <property type="match status" value="1"/>
</dbReference>
<gene>
    <name evidence="7" type="ORF">ACFQS9_21450</name>
</gene>
<feature type="transmembrane region" description="Helical" evidence="6">
    <location>
        <begin position="443"/>
        <end position="461"/>
    </location>
</feature>
<dbReference type="RefSeq" id="WP_378408416.1">
    <property type="nucleotide sequence ID" value="NZ_JBHTCS010000025.1"/>
</dbReference>
<organism evidence="7 8">
    <name type="scientific">Rhodococcus daqingensis</name>
    <dbReference type="NCBI Taxonomy" id="2479363"/>
    <lineage>
        <taxon>Bacteria</taxon>
        <taxon>Bacillati</taxon>
        <taxon>Actinomycetota</taxon>
        <taxon>Actinomycetes</taxon>
        <taxon>Mycobacteriales</taxon>
        <taxon>Nocardiaceae</taxon>
        <taxon>Rhodococcus</taxon>
    </lineage>
</organism>
<feature type="transmembrane region" description="Helical" evidence="6">
    <location>
        <begin position="398"/>
        <end position="422"/>
    </location>
</feature>
<feature type="transmembrane region" description="Helical" evidence="6">
    <location>
        <begin position="71"/>
        <end position="91"/>
    </location>
</feature>
<feature type="transmembrane region" description="Helical" evidence="6">
    <location>
        <begin position="467"/>
        <end position="485"/>
    </location>
</feature>
<evidence type="ECO:0000256" key="6">
    <source>
        <dbReference type="SAM" id="Phobius"/>
    </source>
</evidence>
<dbReference type="PANTHER" id="PTHR47704:SF1">
    <property type="entry name" value="POTASSIUM TRANSPORTER KIMA"/>
    <property type="match status" value="1"/>
</dbReference>
<comment type="subcellular location">
    <subcellularLocation>
        <location evidence="1">Membrane</location>
        <topology evidence="1">Multi-pass membrane protein</topology>
    </subcellularLocation>
</comment>
<name>A0ABW2S2Z0_9NOCA</name>
<evidence type="ECO:0000256" key="3">
    <source>
        <dbReference type="ARBA" id="ARBA00022989"/>
    </source>
</evidence>
<feature type="transmembrane region" description="Helical" evidence="6">
    <location>
        <begin position="372"/>
        <end position="392"/>
    </location>
</feature>
<evidence type="ECO:0000256" key="1">
    <source>
        <dbReference type="ARBA" id="ARBA00004141"/>
    </source>
</evidence>
<dbReference type="InterPro" id="IPR002293">
    <property type="entry name" value="AA/rel_permease1"/>
</dbReference>
<reference evidence="8" key="1">
    <citation type="journal article" date="2019" name="Int. J. Syst. Evol. Microbiol.">
        <title>The Global Catalogue of Microorganisms (GCM) 10K type strain sequencing project: providing services to taxonomists for standard genome sequencing and annotation.</title>
        <authorList>
            <consortium name="The Broad Institute Genomics Platform"/>
            <consortium name="The Broad Institute Genome Sequencing Center for Infectious Disease"/>
            <person name="Wu L."/>
            <person name="Ma J."/>
        </authorList>
    </citation>
    <scope>NUCLEOTIDE SEQUENCE [LARGE SCALE GENOMIC DNA]</scope>
    <source>
        <strain evidence="8">ICMP 19430</strain>
    </source>
</reference>
<feature type="region of interest" description="Disordered" evidence="5">
    <location>
        <begin position="646"/>
        <end position="675"/>
    </location>
</feature>
<keyword evidence="2 6" id="KW-0812">Transmembrane</keyword>
<dbReference type="PANTHER" id="PTHR47704">
    <property type="entry name" value="POTASSIUM TRANSPORTER KIMA"/>
    <property type="match status" value="1"/>
</dbReference>
<feature type="transmembrane region" description="Helical" evidence="6">
    <location>
        <begin position="327"/>
        <end position="351"/>
    </location>
</feature>
<feature type="transmembrane region" description="Helical" evidence="6">
    <location>
        <begin position="111"/>
        <end position="133"/>
    </location>
</feature>
<keyword evidence="3 6" id="KW-1133">Transmembrane helix</keyword>
<proteinExistence type="predicted"/>
<evidence type="ECO:0000313" key="8">
    <source>
        <dbReference type="Proteomes" id="UP001596484"/>
    </source>
</evidence>
<evidence type="ECO:0000256" key="4">
    <source>
        <dbReference type="ARBA" id="ARBA00023136"/>
    </source>
</evidence>
<sequence length="675" mass="72591">MSKVVHTARRLILGRALRNERLGEQLLSKRLALPIFASDPLSSVAYATQEILLILSLGGLAYLYLTPYLGAAVVVLLAVVVLSYRQVVYAYPSGGGSYEVAHRNLGPSAGLAVASALLIDYVMTVAVSVAAGVDNLISALPSLNPHRVGLAVGFVVLLTAMNLRGVRESGRAFAIPTYGFIAGVLILITTGLIRVVLDDAPVAESAGYLIEPEHSGITGLALVFFALRAFSSGCTALTGVEAISNGVPAFRKPKSSNAAKTLVAMGATAIVMFSGITALAIISKVRIAENTCDLVGFAGDCESDPQRTVIAQIAAAVFGGSTNVGFFYIQAATVLILILAANTAYNGFPLLASILARDRYLPRQLNTRGDRLAFSNGIMLLALAATGLIVAFDASVTHLIQLYILGVFTSFTLSQAGMVRHWNQLLATAPDRQEARRIRSRRAINGAGCVLTGMVLIIVTVTKFTQGAYLVVIAMPILFFLMKAVQRHYDRVAVELVVDEDSFTLPSQVHAIVLVSQLHKPAARALAYARATRPSDLEAVTVQSDDTARLQQDWSRHDIPVPLKVLASPYREVTRPIVNYVKSIRRDSPRDVITIYIPEYVVGHWWEQILHNQSALRLKGRLLFTPGVMVTSVPWLLDSAARVPHPDARPAPGDIRRGALPAGTPTPDNPSQERR</sequence>
<feature type="transmembrane region" description="Helical" evidence="6">
    <location>
        <begin position="217"/>
        <end position="240"/>
    </location>
</feature>
<evidence type="ECO:0000256" key="5">
    <source>
        <dbReference type="SAM" id="MobiDB-lite"/>
    </source>
</evidence>
<keyword evidence="4 6" id="KW-0472">Membrane</keyword>
<keyword evidence="8" id="KW-1185">Reference proteome</keyword>
<evidence type="ECO:0000256" key="2">
    <source>
        <dbReference type="ARBA" id="ARBA00022692"/>
    </source>
</evidence>
<dbReference type="EMBL" id="JBHTCS010000025">
    <property type="protein sequence ID" value="MFC7450466.1"/>
    <property type="molecule type" value="Genomic_DNA"/>
</dbReference>
<dbReference type="InterPro" id="IPR053153">
    <property type="entry name" value="APC_K+_Transporter"/>
</dbReference>
<protein>
    <submittedName>
        <fullName evidence="7">APC family permease</fullName>
    </submittedName>
</protein>
<accession>A0ABW2S2Z0</accession>
<dbReference type="Gene3D" id="1.20.1740.10">
    <property type="entry name" value="Amino acid/polyamine transporter I"/>
    <property type="match status" value="1"/>
</dbReference>
<comment type="caution">
    <text evidence="7">The sequence shown here is derived from an EMBL/GenBank/DDBJ whole genome shotgun (WGS) entry which is preliminary data.</text>
</comment>
<feature type="transmembrane region" description="Helical" evidence="6">
    <location>
        <begin position="261"/>
        <end position="282"/>
    </location>
</feature>
<evidence type="ECO:0000313" key="7">
    <source>
        <dbReference type="EMBL" id="MFC7450466.1"/>
    </source>
</evidence>